<reference evidence="2" key="1">
    <citation type="submission" date="2022-11" db="UniProtKB">
        <authorList>
            <consortium name="WormBaseParasite"/>
        </authorList>
    </citation>
    <scope>IDENTIFICATION</scope>
</reference>
<dbReference type="WBParaSite" id="nRc.2.0.1.t16570-RA">
    <property type="protein sequence ID" value="nRc.2.0.1.t16570-RA"/>
    <property type="gene ID" value="nRc.2.0.1.g16570"/>
</dbReference>
<organism evidence="1 2">
    <name type="scientific">Romanomermis culicivorax</name>
    <name type="common">Nematode worm</name>
    <dbReference type="NCBI Taxonomy" id="13658"/>
    <lineage>
        <taxon>Eukaryota</taxon>
        <taxon>Metazoa</taxon>
        <taxon>Ecdysozoa</taxon>
        <taxon>Nematoda</taxon>
        <taxon>Enoplea</taxon>
        <taxon>Dorylaimia</taxon>
        <taxon>Mermithida</taxon>
        <taxon>Mermithoidea</taxon>
        <taxon>Mermithidae</taxon>
        <taxon>Romanomermis</taxon>
    </lineage>
</organism>
<proteinExistence type="predicted"/>
<name>A0A915IRS7_ROMCU</name>
<evidence type="ECO:0000313" key="2">
    <source>
        <dbReference type="WBParaSite" id="nRc.2.0.1.t16570-RA"/>
    </source>
</evidence>
<accession>A0A915IRS7</accession>
<sequence length="31" mass="3785">MPVEHCFDDNHRPCLDFVLYYYYCMALVGRN</sequence>
<protein>
    <submittedName>
        <fullName evidence="2">Uncharacterized protein</fullName>
    </submittedName>
</protein>
<dbReference type="AlphaFoldDB" id="A0A915IRS7"/>
<dbReference type="Proteomes" id="UP000887565">
    <property type="component" value="Unplaced"/>
</dbReference>
<evidence type="ECO:0000313" key="1">
    <source>
        <dbReference type="Proteomes" id="UP000887565"/>
    </source>
</evidence>
<keyword evidence="1" id="KW-1185">Reference proteome</keyword>